<accession>A0AAD4PZM9</accession>
<dbReference type="GeneID" id="70245340"/>
<evidence type="ECO:0000256" key="4">
    <source>
        <dbReference type="ARBA" id="ARBA00023163"/>
    </source>
</evidence>
<evidence type="ECO:0000256" key="2">
    <source>
        <dbReference type="ARBA" id="ARBA00022833"/>
    </source>
</evidence>
<evidence type="ECO:0000313" key="6">
    <source>
        <dbReference type="EMBL" id="KAH8703173.1"/>
    </source>
</evidence>
<dbReference type="PANTHER" id="PTHR47660">
    <property type="entry name" value="TRANSCRIPTION FACTOR WITH C2H2 AND ZN(2)-CYS(6) DNA BINDING DOMAIN (EUROFUNG)-RELATED-RELATED"/>
    <property type="match status" value="1"/>
</dbReference>
<proteinExistence type="predicted"/>
<protein>
    <recommendedName>
        <fullName evidence="8">Transcription factor domain-containing protein</fullName>
    </recommendedName>
</protein>
<keyword evidence="5" id="KW-0539">Nucleus</keyword>
<evidence type="ECO:0000313" key="7">
    <source>
        <dbReference type="Proteomes" id="UP001201262"/>
    </source>
</evidence>
<dbReference type="Proteomes" id="UP001201262">
    <property type="component" value="Unassembled WGS sequence"/>
</dbReference>
<evidence type="ECO:0000256" key="1">
    <source>
        <dbReference type="ARBA" id="ARBA00022723"/>
    </source>
</evidence>
<dbReference type="EMBL" id="JAJTJA010000002">
    <property type="protein sequence ID" value="KAH8703173.1"/>
    <property type="molecule type" value="Genomic_DNA"/>
</dbReference>
<dbReference type="AlphaFoldDB" id="A0AAD4PZM9"/>
<keyword evidence="7" id="KW-1185">Reference proteome</keyword>
<keyword evidence="4" id="KW-0804">Transcription</keyword>
<dbReference type="GO" id="GO:0046872">
    <property type="term" value="F:metal ion binding"/>
    <property type="evidence" value="ECO:0007669"/>
    <property type="project" value="UniProtKB-KW"/>
</dbReference>
<dbReference type="RefSeq" id="XP_046076191.1">
    <property type="nucleotide sequence ID" value="XM_046215053.1"/>
</dbReference>
<dbReference type="PANTHER" id="PTHR47660:SF2">
    <property type="entry name" value="TRANSCRIPTION FACTOR WITH C2H2 AND ZN(2)-CYS(6) DNA BINDING DOMAIN (EUROFUNG)"/>
    <property type="match status" value="1"/>
</dbReference>
<evidence type="ECO:0008006" key="8">
    <source>
        <dbReference type="Google" id="ProtNLM"/>
    </source>
</evidence>
<name>A0AAD4PZM9_9EURO</name>
<evidence type="ECO:0000256" key="3">
    <source>
        <dbReference type="ARBA" id="ARBA00023015"/>
    </source>
</evidence>
<keyword evidence="2" id="KW-0862">Zinc</keyword>
<reference evidence="6" key="1">
    <citation type="submission" date="2021-12" db="EMBL/GenBank/DDBJ databases">
        <title>Convergent genome expansion in fungi linked to evolution of root-endophyte symbiosis.</title>
        <authorList>
            <consortium name="DOE Joint Genome Institute"/>
            <person name="Ke Y.-H."/>
            <person name="Bonito G."/>
            <person name="Liao H.-L."/>
            <person name="Looney B."/>
            <person name="Rojas-Flechas A."/>
            <person name="Nash J."/>
            <person name="Hameed K."/>
            <person name="Schadt C."/>
            <person name="Martin F."/>
            <person name="Crous P.W."/>
            <person name="Miettinen O."/>
            <person name="Magnuson J.K."/>
            <person name="Labbe J."/>
            <person name="Jacobson D."/>
            <person name="Doktycz M.J."/>
            <person name="Veneault-Fourrey C."/>
            <person name="Kuo A."/>
            <person name="Mondo S."/>
            <person name="Calhoun S."/>
            <person name="Riley R."/>
            <person name="Ohm R."/>
            <person name="LaButti K."/>
            <person name="Andreopoulos B."/>
            <person name="Pangilinan J."/>
            <person name="Nolan M."/>
            <person name="Tritt A."/>
            <person name="Clum A."/>
            <person name="Lipzen A."/>
            <person name="Daum C."/>
            <person name="Barry K."/>
            <person name="Grigoriev I.V."/>
            <person name="Vilgalys R."/>
        </authorList>
    </citation>
    <scope>NUCLEOTIDE SEQUENCE</scope>
    <source>
        <strain evidence="6">PMI_201</strain>
    </source>
</reference>
<organism evidence="6 7">
    <name type="scientific">Talaromyces proteolyticus</name>
    <dbReference type="NCBI Taxonomy" id="1131652"/>
    <lineage>
        <taxon>Eukaryota</taxon>
        <taxon>Fungi</taxon>
        <taxon>Dikarya</taxon>
        <taxon>Ascomycota</taxon>
        <taxon>Pezizomycotina</taxon>
        <taxon>Eurotiomycetes</taxon>
        <taxon>Eurotiomycetidae</taxon>
        <taxon>Eurotiales</taxon>
        <taxon>Trichocomaceae</taxon>
        <taxon>Talaromyces</taxon>
        <taxon>Talaromyces sect. Bacilispori</taxon>
    </lineage>
</organism>
<evidence type="ECO:0000256" key="5">
    <source>
        <dbReference type="ARBA" id="ARBA00023242"/>
    </source>
</evidence>
<comment type="caution">
    <text evidence="6">The sequence shown here is derived from an EMBL/GenBank/DDBJ whole genome shotgun (WGS) entry which is preliminary data.</text>
</comment>
<keyword evidence="3" id="KW-0805">Transcription regulation</keyword>
<sequence>MIDHEISLLYSVQPSIGFTKLRCPMPVSDELFLLEKEENWADLVDKWSNEGWPTTTLHPPSLPEFYRLFLRHDFLHLNLYVTPLQLRLLLCAIQPQVSQYSESYRFIPLEERFSSSSSVSGAGDFMQLRQLEELENMLVKWNILAERVFAAQPGADLKVSCLLISQLMWLELYICFDDVQLIAGKEGYKVGRPYLTQLQQWAQSSYARKAIAHAGNVIWILQTSGDDYLRPVWWPVAVSRVALIMWCYIVGLYLSTGNTTGIDDDMLRRAPLISLNDPTTDFNPHGRILQPGEGIPCIQTICKTLIPLHDVPALFDFYIEVLEDSKRPDTPILQSSRQFLLDIKGCGIPYVGDESLQH</sequence>
<keyword evidence="1" id="KW-0479">Metal-binding</keyword>
<gene>
    <name evidence="6" type="ORF">BGW36DRAFT_368926</name>
</gene>